<sequence>MRFFPRSVTLAPNEAQVIKIQVTNTNRLEPGEYRSHAYFRALPKVVALGEENQQTDTTQLSIQLTPIFGISIPIIVRVGTSNTTVAIEKAELKVDQDGNRFISFKFNREGNMSVYGDLIVTHIATDGTEKQIAAINGIAVYTPGNVRNMNIPISPETKLELNSGKLRITYSGQSQTRPQKYAEAEINL</sequence>
<evidence type="ECO:0000313" key="1">
    <source>
        <dbReference type="EMBL" id="MPM23228.1"/>
    </source>
</evidence>
<comment type="caution">
    <text evidence="1">The sequence shown here is derived from an EMBL/GenBank/DDBJ whole genome shotgun (WGS) entry which is preliminary data.</text>
</comment>
<proteinExistence type="predicted"/>
<organism evidence="1">
    <name type="scientific">bioreactor metagenome</name>
    <dbReference type="NCBI Taxonomy" id="1076179"/>
    <lineage>
        <taxon>unclassified sequences</taxon>
        <taxon>metagenomes</taxon>
        <taxon>ecological metagenomes</taxon>
    </lineage>
</organism>
<evidence type="ECO:0008006" key="2">
    <source>
        <dbReference type="Google" id="ProtNLM"/>
    </source>
</evidence>
<protein>
    <recommendedName>
        <fullName evidence="2">Pili assembly chaperone N-terminal domain-containing protein</fullName>
    </recommendedName>
</protein>
<reference evidence="1" key="1">
    <citation type="submission" date="2019-08" db="EMBL/GenBank/DDBJ databases">
        <authorList>
            <person name="Kucharzyk K."/>
            <person name="Murdoch R.W."/>
            <person name="Higgins S."/>
            <person name="Loffler F."/>
        </authorList>
    </citation>
    <scope>NUCLEOTIDE SEQUENCE</scope>
</reference>
<gene>
    <name evidence="1" type="ORF">SDC9_69693</name>
</gene>
<accession>A0A644Y5K6</accession>
<dbReference type="AlphaFoldDB" id="A0A644Y5K6"/>
<name>A0A644Y5K6_9ZZZZ</name>
<dbReference type="EMBL" id="VSSQ01003982">
    <property type="protein sequence ID" value="MPM23228.1"/>
    <property type="molecule type" value="Genomic_DNA"/>
</dbReference>